<keyword evidence="5" id="KW-1185">Reference proteome</keyword>
<evidence type="ECO:0000259" key="3">
    <source>
        <dbReference type="Pfam" id="PF01425"/>
    </source>
</evidence>
<keyword evidence="2" id="KW-0378">Hydrolase</keyword>
<dbReference type="PANTHER" id="PTHR46072:SF8">
    <property type="entry name" value="AMIDASE DOMAIN-CONTAINING PROTEIN"/>
    <property type="match status" value="1"/>
</dbReference>
<sequence length="478" mass="52042">MPDDLLTGCLPLAATKRANTLKKIPEAWRLTPVDLEKAKGQRDLTGPFIQQFLTADEVSITSKESVDIVNDIKGGKLTAVQVTTAFCKRAAVAHQINNCLHEIFFDKALARARELDAYYADTGTTTGPLHGLPISLKDQFHVKDVETTMGYVGWIGEKLGVEEPSQAHLVESQITTELLSLGAVLFCKTSLPQTLLFGETKNNIIGQTLNPHNQNLSCGGSSGGEGALQALRGSTLGLGTDIGGSVRIPAAFNGIFSLKPKPERLSYCDVANTNPGQNTYRSTVGFLSTSLAFLLADGAHDVHGHLDRSGEPLIPDLQKTFQLRPPIPLLEYQDLTLEGLEYELAYSDYWNSTAAVDGQIVDAVIMPVAPHSAVIPGKYYHTAYTEVINLMNYSAAVIPVTKADKSVDLVDDSYQPLSEIDKLNWDAYDPETYHGAPVGVQLVARKFEEEKILAIADIVTSALRTHRNKWATSLLRIL</sequence>
<feature type="domain" description="Amidase" evidence="3">
    <location>
        <begin position="82"/>
        <end position="291"/>
    </location>
</feature>
<proteinExistence type="inferred from homology"/>
<protein>
    <recommendedName>
        <fullName evidence="3">Amidase domain-containing protein</fullName>
    </recommendedName>
</protein>
<dbReference type="InterPro" id="IPR036928">
    <property type="entry name" value="AS_sf"/>
</dbReference>
<dbReference type="GO" id="GO:0016787">
    <property type="term" value="F:hydrolase activity"/>
    <property type="evidence" value="ECO:0007669"/>
    <property type="project" value="UniProtKB-KW"/>
</dbReference>
<organism evidence="4 5">
    <name type="scientific">Staphylotrichum longicolle</name>
    <dbReference type="NCBI Taxonomy" id="669026"/>
    <lineage>
        <taxon>Eukaryota</taxon>
        <taxon>Fungi</taxon>
        <taxon>Dikarya</taxon>
        <taxon>Ascomycota</taxon>
        <taxon>Pezizomycotina</taxon>
        <taxon>Sordariomycetes</taxon>
        <taxon>Sordariomycetidae</taxon>
        <taxon>Sordariales</taxon>
        <taxon>Chaetomiaceae</taxon>
        <taxon>Staphylotrichum</taxon>
    </lineage>
</organism>
<evidence type="ECO:0000313" key="4">
    <source>
        <dbReference type="EMBL" id="KAG7287145.1"/>
    </source>
</evidence>
<evidence type="ECO:0000256" key="1">
    <source>
        <dbReference type="ARBA" id="ARBA00009199"/>
    </source>
</evidence>
<dbReference type="InterPro" id="IPR023631">
    <property type="entry name" value="Amidase_dom"/>
</dbReference>
<dbReference type="AlphaFoldDB" id="A0AAD4HY94"/>
<dbReference type="Gene3D" id="3.90.1300.10">
    <property type="entry name" value="Amidase signature (AS) domain"/>
    <property type="match status" value="2"/>
</dbReference>
<evidence type="ECO:0000256" key="2">
    <source>
        <dbReference type="ARBA" id="ARBA00022801"/>
    </source>
</evidence>
<dbReference type="Pfam" id="PF01425">
    <property type="entry name" value="Amidase"/>
    <property type="match status" value="2"/>
</dbReference>
<comment type="similarity">
    <text evidence="1">Belongs to the amidase family.</text>
</comment>
<evidence type="ECO:0000313" key="5">
    <source>
        <dbReference type="Proteomes" id="UP001197093"/>
    </source>
</evidence>
<reference evidence="4" key="1">
    <citation type="submission" date="2023-02" db="EMBL/GenBank/DDBJ databases">
        <authorList>
            <person name="Palmer J.M."/>
        </authorList>
    </citation>
    <scope>NUCLEOTIDE SEQUENCE</scope>
    <source>
        <strain evidence="4">FW57</strain>
    </source>
</reference>
<feature type="domain" description="Amidase" evidence="3">
    <location>
        <begin position="352"/>
        <end position="453"/>
    </location>
</feature>
<name>A0AAD4HY94_9PEZI</name>
<gene>
    <name evidence="4" type="ORF">NEMBOFW57_006650</name>
</gene>
<comment type="caution">
    <text evidence="4">The sequence shown here is derived from an EMBL/GenBank/DDBJ whole genome shotgun (WGS) entry which is preliminary data.</text>
</comment>
<dbReference type="SUPFAM" id="SSF75304">
    <property type="entry name" value="Amidase signature (AS) enzymes"/>
    <property type="match status" value="1"/>
</dbReference>
<accession>A0AAD4HY94</accession>
<dbReference type="Proteomes" id="UP001197093">
    <property type="component" value="Unassembled WGS sequence"/>
</dbReference>
<dbReference type="EMBL" id="JAHCVI010000003">
    <property type="protein sequence ID" value="KAG7287145.1"/>
    <property type="molecule type" value="Genomic_DNA"/>
</dbReference>
<dbReference type="PANTHER" id="PTHR46072">
    <property type="entry name" value="AMIDASE-RELATED-RELATED"/>
    <property type="match status" value="1"/>
</dbReference>